<evidence type="ECO:0000313" key="2">
    <source>
        <dbReference type="Proteomes" id="UP000288805"/>
    </source>
</evidence>
<evidence type="ECO:0000313" key="1">
    <source>
        <dbReference type="EMBL" id="RVW11991.1"/>
    </source>
</evidence>
<proteinExistence type="predicted"/>
<name>A0A438BM22_VITVI</name>
<comment type="caution">
    <text evidence="1">The sequence shown here is derived from an EMBL/GenBank/DDBJ whole genome shotgun (WGS) entry which is preliminary data.</text>
</comment>
<gene>
    <name evidence="1" type="ORF">CK203_091840</name>
</gene>
<dbReference type="AlphaFoldDB" id="A0A438BM22"/>
<dbReference type="Proteomes" id="UP000288805">
    <property type="component" value="Unassembled WGS sequence"/>
</dbReference>
<sequence length="228" mass="25489">MAKVATAGPLSSDSSFWWGSGKVGAGVKRKTPSELRNWTCRTWYRTQRGQYRGRYNLVESFCGSAFFTLPIGKVPLRGSTSLSLKELEMDLKNQFKTVNFQSKKQKRGRRRGVHRGGLCWSRTWGSGCDCIAGGRVKRPLYIDGMTGKELTVFIPEPKLTGFECIILSAKMFQPNSGFLESQLALLAGTCGEAIELRFCVFLLILSFISYLFGYPNQSSEACMQELTD</sequence>
<accession>A0A438BM22</accession>
<organism evidence="1 2">
    <name type="scientific">Vitis vinifera</name>
    <name type="common">Grape</name>
    <dbReference type="NCBI Taxonomy" id="29760"/>
    <lineage>
        <taxon>Eukaryota</taxon>
        <taxon>Viridiplantae</taxon>
        <taxon>Streptophyta</taxon>
        <taxon>Embryophyta</taxon>
        <taxon>Tracheophyta</taxon>
        <taxon>Spermatophyta</taxon>
        <taxon>Magnoliopsida</taxon>
        <taxon>eudicotyledons</taxon>
        <taxon>Gunneridae</taxon>
        <taxon>Pentapetalae</taxon>
        <taxon>rosids</taxon>
        <taxon>Vitales</taxon>
        <taxon>Vitaceae</taxon>
        <taxon>Viteae</taxon>
        <taxon>Vitis</taxon>
    </lineage>
</organism>
<protein>
    <submittedName>
        <fullName evidence="1">Uncharacterized protein</fullName>
    </submittedName>
</protein>
<reference evidence="1 2" key="1">
    <citation type="journal article" date="2018" name="PLoS Genet.">
        <title>Population sequencing reveals clonal diversity and ancestral inbreeding in the grapevine cultivar Chardonnay.</title>
        <authorList>
            <person name="Roach M.J."/>
            <person name="Johnson D.L."/>
            <person name="Bohlmann J."/>
            <person name="van Vuuren H.J."/>
            <person name="Jones S.J."/>
            <person name="Pretorius I.S."/>
            <person name="Schmidt S.A."/>
            <person name="Borneman A.R."/>
        </authorList>
    </citation>
    <scope>NUCLEOTIDE SEQUENCE [LARGE SCALE GENOMIC DNA]</scope>
    <source>
        <strain evidence="2">cv. Chardonnay</strain>
        <tissue evidence="1">Leaf</tissue>
    </source>
</reference>
<dbReference type="EMBL" id="QGNW01002724">
    <property type="protein sequence ID" value="RVW11991.1"/>
    <property type="molecule type" value="Genomic_DNA"/>
</dbReference>